<gene>
    <name evidence="2" type="ORF">CRENBAI_009806</name>
</gene>
<accession>A0AAV9SE69</accession>
<dbReference type="AlphaFoldDB" id="A0AAV9SE69"/>
<evidence type="ECO:0000256" key="1">
    <source>
        <dbReference type="SAM" id="SignalP"/>
    </source>
</evidence>
<keyword evidence="3" id="KW-1185">Reference proteome</keyword>
<reference evidence="2 3" key="1">
    <citation type="submission" date="2021-06" db="EMBL/GenBank/DDBJ databases">
        <authorList>
            <person name="Palmer J.M."/>
        </authorList>
    </citation>
    <scope>NUCLEOTIDE SEQUENCE [LARGE SCALE GENOMIC DNA]</scope>
    <source>
        <strain evidence="2 3">MEX-2019</strain>
        <tissue evidence="2">Muscle</tissue>
    </source>
</reference>
<evidence type="ECO:0000313" key="2">
    <source>
        <dbReference type="EMBL" id="KAK5619666.1"/>
    </source>
</evidence>
<organism evidence="2 3">
    <name type="scientific">Crenichthys baileyi</name>
    <name type="common">White River springfish</name>
    <dbReference type="NCBI Taxonomy" id="28760"/>
    <lineage>
        <taxon>Eukaryota</taxon>
        <taxon>Metazoa</taxon>
        <taxon>Chordata</taxon>
        <taxon>Craniata</taxon>
        <taxon>Vertebrata</taxon>
        <taxon>Euteleostomi</taxon>
        <taxon>Actinopterygii</taxon>
        <taxon>Neopterygii</taxon>
        <taxon>Teleostei</taxon>
        <taxon>Neoteleostei</taxon>
        <taxon>Acanthomorphata</taxon>
        <taxon>Ovalentaria</taxon>
        <taxon>Atherinomorphae</taxon>
        <taxon>Cyprinodontiformes</taxon>
        <taxon>Goodeidae</taxon>
        <taxon>Crenichthys</taxon>
    </lineage>
</organism>
<proteinExistence type="predicted"/>
<evidence type="ECO:0000313" key="3">
    <source>
        <dbReference type="Proteomes" id="UP001311232"/>
    </source>
</evidence>
<sequence length="117" mass="13031">MVVWLGWLGSVACVFPCDPLALELLLLCFADDLPLCCASATRLVLQRLHSSNISPPSSLVPHPHPHSLARARSLCGHRIRFVQIIRRARQLICFSTFSQAQRRKTGPFISLTLCLVL</sequence>
<keyword evidence="1" id="KW-0732">Signal</keyword>
<comment type="caution">
    <text evidence="2">The sequence shown here is derived from an EMBL/GenBank/DDBJ whole genome shotgun (WGS) entry which is preliminary data.</text>
</comment>
<feature type="chain" id="PRO_5043373240" description="Secreted protein" evidence="1">
    <location>
        <begin position="17"/>
        <end position="117"/>
    </location>
</feature>
<dbReference type="EMBL" id="JAHHUM010000480">
    <property type="protein sequence ID" value="KAK5619666.1"/>
    <property type="molecule type" value="Genomic_DNA"/>
</dbReference>
<feature type="signal peptide" evidence="1">
    <location>
        <begin position="1"/>
        <end position="16"/>
    </location>
</feature>
<name>A0AAV9SE69_9TELE</name>
<protein>
    <recommendedName>
        <fullName evidence="4">Secreted protein</fullName>
    </recommendedName>
</protein>
<dbReference type="Proteomes" id="UP001311232">
    <property type="component" value="Unassembled WGS sequence"/>
</dbReference>
<evidence type="ECO:0008006" key="4">
    <source>
        <dbReference type="Google" id="ProtNLM"/>
    </source>
</evidence>